<dbReference type="PANTHER" id="PTHR47704:SF1">
    <property type="entry name" value="POTASSIUM TRANSPORTER KIMA"/>
    <property type="match status" value="1"/>
</dbReference>
<dbReference type="Gene3D" id="1.20.1740.10">
    <property type="entry name" value="Amino acid/polyamine transporter I"/>
    <property type="match status" value="1"/>
</dbReference>
<feature type="transmembrane region" description="Helical" evidence="1">
    <location>
        <begin position="121"/>
        <end position="139"/>
    </location>
</feature>
<dbReference type="AlphaFoldDB" id="A0A645BK32"/>
<dbReference type="PANTHER" id="PTHR47704">
    <property type="entry name" value="POTASSIUM TRANSPORTER KIMA"/>
    <property type="match status" value="1"/>
</dbReference>
<feature type="transmembrane region" description="Helical" evidence="1">
    <location>
        <begin position="47"/>
        <end position="69"/>
    </location>
</feature>
<feature type="transmembrane region" description="Helical" evidence="1">
    <location>
        <begin position="95"/>
        <end position="115"/>
    </location>
</feature>
<feature type="transmembrane region" description="Helical" evidence="1">
    <location>
        <begin position="159"/>
        <end position="179"/>
    </location>
</feature>
<name>A0A645BK32_9ZZZZ</name>
<proteinExistence type="predicted"/>
<gene>
    <name evidence="2" type="ORF">SDC9_111792</name>
</gene>
<dbReference type="EMBL" id="VSSQ01020216">
    <property type="protein sequence ID" value="MPM64901.1"/>
    <property type="molecule type" value="Genomic_DNA"/>
</dbReference>
<evidence type="ECO:0000256" key="1">
    <source>
        <dbReference type="SAM" id="Phobius"/>
    </source>
</evidence>
<protein>
    <recommendedName>
        <fullName evidence="3">Low affinity potassium transport system protein kup</fullName>
    </recommendedName>
</protein>
<keyword evidence="1" id="KW-1133">Transmembrane helix</keyword>
<comment type="caution">
    <text evidence="2">The sequence shown here is derived from an EMBL/GenBank/DDBJ whole genome shotgun (WGS) entry which is preliminary data.</text>
</comment>
<evidence type="ECO:0000313" key="2">
    <source>
        <dbReference type="EMBL" id="MPM64901.1"/>
    </source>
</evidence>
<reference evidence="2" key="1">
    <citation type="submission" date="2019-08" db="EMBL/GenBank/DDBJ databases">
        <authorList>
            <person name="Kucharzyk K."/>
            <person name="Murdoch R.W."/>
            <person name="Higgins S."/>
            <person name="Loffler F."/>
        </authorList>
    </citation>
    <scope>NUCLEOTIDE SEQUENCE</scope>
</reference>
<organism evidence="2">
    <name type="scientific">bioreactor metagenome</name>
    <dbReference type="NCBI Taxonomy" id="1076179"/>
    <lineage>
        <taxon>unclassified sequences</taxon>
        <taxon>metagenomes</taxon>
        <taxon>ecological metagenomes</taxon>
    </lineage>
</organism>
<feature type="transmembrane region" description="Helical" evidence="1">
    <location>
        <begin position="185"/>
        <end position="202"/>
    </location>
</feature>
<keyword evidence="1" id="KW-0472">Membrane</keyword>
<dbReference type="InterPro" id="IPR053153">
    <property type="entry name" value="APC_K+_Transporter"/>
</dbReference>
<keyword evidence="1" id="KW-0812">Transmembrane</keyword>
<sequence>MAISLAFMAAGLMITYILYNVSPESGKTLNAVLFENITKSWGPLGHYFVIATLVSEAGLLFVAAQTGFLDGPRVLANMALDRWVPTRFATLSDRLVTQNGILIMGISALVVAFLTQGSVKLLIVLYSIAVFITFILSQAGMVRHWWEVKTKVKDWKKKIVINGVGLILTVLILMSVIAVKFGEGGWVTLLLIGAFAGVVLLIRRHYDNASELIKALNSKKVSAECIDIVKNDTSNTVNTKDKTAVLLVNGFNGLGMQALSTIFKLFGGIYKNFVFVQIGVIDAGVFKGVEEIKGLQTQISKDVDKYVKLISSHGYYAEGFTSVGTDVVEEVTKLAPEILKKFPNAVFFGGQIVFPNDSRLTRWLHNYTVFASQRKLYADGIPFVVLPIKV</sequence>
<accession>A0A645BK32</accession>
<evidence type="ECO:0008006" key="3">
    <source>
        <dbReference type="Google" id="ProtNLM"/>
    </source>
</evidence>